<comment type="caution">
    <text evidence="3">The sequence shown here is derived from an EMBL/GenBank/DDBJ whole genome shotgun (WGS) entry which is preliminary data.</text>
</comment>
<dbReference type="Proteomes" id="UP000799444">
    <property type="component" value="Unassembled WGS sequence"/>
</dbReference>
<keyword evidence="4" id="KW-1185">Reference proteome</keyword>
<evidence type="ECO:0000256" key="1">
    <source>
        <dbReference type="SAM" id="MobiDB-lite"/>
    </source>
</evidence>
<organism evidence="3 4">
    <name type="scientific">Polyplosphaeria fusca</name>
    <dbReference type="NCBI Taxonomy" id="682080"/>
    <lineage>
        <taxon>Eukaryota</taxon>
        <taxon>Fungi</taxon>
        <taxon>Dikarya</taxon>
        <taxon>Ascomycota</taxon>
        <taxon>Pezizomycotina</taxon>
        <taxon>Dothideomycetes</taxon>
        <taxon>Pleosporomycetidae</taxon>
        <taxon>Pleosporales</taxon>
        <taxon>Tetraplosphaeriaceae</taxon>
        <taxon>Polyplosphaeria</taxon>
    </lineage>
</organism>
<feature type="region of interest" description="Disordered" evidence="1">
    <location>
        <begin position="170"/>
        <end position="234"/>
    </location>
</feature>
<dbReference type="AlphaFoldDB" id="A0A9P4V990"/>
<protein>
    <submittedName>
        <fullName evidence="3">Uncharacterized protein</fullName>
    </submittedName>
</protein>
<dbReference type="EMBL" id="ML996101">
    <property type="protein sequence ID" value="KAF2740280.1"/>
    <property type="molecule type" value="Genomic_DNA"/>
</dbReference>
<sequence>MSPSVALKLFRYCFLTLSTTRFAYGAGKAVAPQLLGRMPQPTPAPFVPVDMFKRDDSQTCGYVMDTDSSAYAVTCGGSLTCGTFTNPSETFSVAGCCDGDDCDAKTTCYDATEVSTCVDCSTDTAALLCSESDAPYCYLNSFVDADVRGLGCGTESGFPTSYGVATLTDDVSSSDDTATSEDTSTALDVSSAPRQTPSLNGATSTPPPRVSLFPTSQVPSRTSPTVGAANPSSTGGACSLRPQFASLAAGALLIVSFASALL</sequence>
<feature type="chain" id="PRO_5040342524" evidence="2">
    <location>
        <begin position="26"/>
        <end position="262"/>
    </location>
</feature>
<feature type="signal peptide" evidence="2">
    <location>
        <begin position="1"/>
        <end position="25"/>
    </location>
</feature>
<reference evidence="3" key="1">
    <citation type="journal article" date="2020" name="Stud. Mycol.">
        <title>101 Dothideomycetes genomes: a test case for predicting lifestyles and emergence of pathogens.</title>
        <authorList>
            <person name="Haridas S."/>
            <person name="Albert R."/>
            <person name="Binder M."/>
            <person name="Bloem J."/>
            <person name="Labutti K."/>
            <person name="Salamov A."/>
            <person name="Andreopoulos B."/>
            <person name="Baker S."/>
            <person name="Barry K."/>
            <person name="Bills G."/>
            <person name="Bluhm B."/>
            <person name="Cannon C."/>
            <person name="Castanera R."/>
            <person name="Culley D."/>
            <person name="Daum C."/>
            <person name="Ezra D."/>
            <person name="Gonzalez J."/>
            <person name="Henrissat B."/>
            <person name="Kuo A."/>
            <person name="Liang C."/>
            <person name="Lipzen A."/>
            <person name="Lutzoni F."/>
            <person name="Magnuson J."/>
            <person name="Mondo S."/>
            <person name="Nolan M."/>
            <person name="Ohm R."/>
            <person name="Pangilinan J."/>
            <person name="Park H.-J."/>
            <person name="Ramirez L."/>
            <person name="Alfaro M."/>
            <person name="Sun H."/>
            <person name="Tritt A."/>
            <person name="Yoshinaga Y."/>
            <person name="Zwiers L.-H."/>
            <person name="Turgeon B."/>
            <person name="Goodwin S."/>
            <person name="Spatafora J."/>
            <person name="Crous P."/>
            <person name="Grigoriev I."/>
        </authorList>
    </citation>
    <scope>NUCLEOTIDE SEQUENCE</scope>
    <source>
        <strain evidence="3">CBS 125425</strain>
    </source>
</reference>
<accession>A0A9P4V990</accession>
<feature type="compositionally biased region" description="Low complexity" evidence="1">
    <location>
        <begin position="170"/>
        <end position="188"/>
    </location>
</feature>
<feature type="compositionally biased region" description="Polar residues" evidence="1">
    <location>
        <begin position="192"/>
        <end position="204"/>
    </location>
</feature>
<proteinExistence type="predicted"/>
<evidence type="ECO:0000313" key="4">
    <source>
        <dbReference type="Proteomes" id="UP000799444"/>
    </source>
</evidence>
<name>A0A9P4V990_9PLEO</name>
<evidence type="ECO:0000256" key="2">
    <source>
        <dbReference type="SAM" id="SignalP"/>
    </source>
</evidence>
<gene>
    <name evidence="3" type="ORF">EJ04DRAFT_572559</name>
</gene>
<evidence type="ECO:0000313" key="3">
    <source>
        <dbReference type="EMBL" id="KAF2740280.1"/>
    </source>
</evidence>
<feature type="compositionally biased region" description="Polar residues" evidence="1">
    <location>
        <begin position="213"/>
        <end position="234"/>
    </location>
</feature>
<keyword evidence="2" id="KW-0732">Signal</keyword>